<evidence type="ECO:0000256" key="5">
    <source>
        <dbReference type="ARBA" id="ARBA00023004"/>
    </source>
</evidence>
<evidence type="ECO:0000256" key="3">
    <source>
        <dbReference type="ARBA" id="ARBA00022723"/>
    </source>
</evidence>
<name>A0ABT1YFT7_9BACL</name>
<dbReference type="Gene3D" id="1.10.760.10">
    <property type="entry name" value="Cytochrome c-like domain"/>
    <property type="match status" value="1"/>
</dbReference>
<evidence type="ECO:0000259" key="8">
    <source>
        <dbReference type="PROSITE" id="PS51007"/>
    </source>
</evidence>
<evidence type="ECO:0000313" key="10">
    <source>
        <dbReference type="Proteomes" id="UP001300012"/>
    </source>
</evidence>
<keyword evidence="3 6" id="KW-0479">Metal-binding</keyword>
<dbReference type="EMBL" id="JANQBD010000008">
    <property type="protein sequence ID" value="MCR8632063.1"/>
    <property type="molecule type" value="Genomic_DNA"/>
</dbReference>
<evidence type="ECO:0000256" key="1">
    <source>
        <dbReference type="ARBA" id="ARBA00022448"/>
    </source>
</evidence>
<evidence type="ECO:0000256" key="7">
    <source>
        <dbReference type="SAM" id="SignalP"/>
    </source>
</evidence>
<dbReference type="RefSeq" id="WP_258213658.1">
    <property type="nucleotide sequence ID" value="NZ_JANQBD010000008.1"/>
</dbReference>
<keyword evidence="5 6" id="KW-0408">Iron</keyword>
<gene>
    <name evidence="9" type="ORF">NV381_12685</name>
</gene>
<evidence type="ECO:0000313" key="9">
    <source>
        <dbReference type="EMBL" id="MCR8632063.1"/>
    </source>
</evidence>
<organism evidence="9 10">
    <name type="scientific">Paenibacillus radicis</name>
    <name type="common">ex Xue et al. 2023</name>
    <dbReference type="NCBI Taxonomy" id="2972489"/>
    <lineage>
        <taxon>Bacteria</taxon>
        <taxon>Bacillati</taxon>
        <taxon>Bacillota</taxon>
        <taxon>Bacilli</taxon>
        <taxon>Bacillales</taxon>
        <taxon>Paenibacillaceae</taxon>
        <taxon>Paenibacillus</taxon>
    </lineage>
</organism>
<keyword evidence="2 6" id="KW-0349">Heme</keyword>
<dbReference type="InterPro" id="IPR036909">
    <property type="entry name" value="Cyt_c-like_dom_sf"/>
</dbReference>
<dbReference type="InterPro" id="IPR051811">
    <property type="entry name" value="Cytochrome_c550/c551-like"/>
</dbReference>
<keyword evidence="1" id="KW-0813">Transport</keyword>
<dbReference type="Pfam" id="PF13442">
    <property type="entry name" value="Cytochrome_CBB3"/>
    <property type="match status" value="1"/>
</dbReference>
<sequence length="115" mass="11926">MIKQVMLVLVGCMVLVGMTACGSTQGSTMDKKQTAATTQSGAADAETIYKSSCMACHGVNLEGKAGPGLQKIGAKLGKEQIATKIQNGGGGMPSYKGKLKDEEVQSLSEWLSAKK</sequence>
<reference evidence="9 10" key="1">
    <citation type="submission" date="2022-08" db="EMBL/GenBank/DDBJ databases">
        <title>Paenibacillus endoradicis sp. nov., Paenibacillus radicibacter sp. nov and Paenibacillus pararadicis sp. nov., three cold-adapted plant growth-promoting bacteria isolated from root of Larix gmelinii in Great Khingan.</title>
        <authorList>
            <person name="Xue H."/>
        </authorList>
    </citation>
    <scope>NUCLEOTIDE SEQUENCE [LARGE SCALE GENOMIC DNA]</scope>
    <source>
        <strain evidence="9 10">N5-1-1-5</strain>
    </source>
</reference>
<keyword evidence="7" id="KW-0732">Signal</keyword>
<dbReference type="PROSITE" id="PS51007">
    <property type="entry name" value="CYTC"/>
    <property type="match status" value="1"/>
</dbReference>
<dbReference type="SUPFAM" id="SSF46626">
    <property type="entry name" value="Cytochrome c"/>
    <property type="match status" value="1"/>
</dbReference>
<feature type="domain" description="Cytochrome c" evidence="8">
    <location>
        <begin position="40"/>
        <end position="115"/>
    </location>
</feature>
<protein>
    <submittedName>
        <fullName evidence="9">Cytochrome c</fullName>
    </submittedName>
</protein>
<dbReference type="PANTHER" id="PTHR37823">
    <property type="entry name" value="CYTOCHROME C-553-LIKE"/>
    <property type="match status" value="1"/>
</dbReference>
<comment type="caution">
    <text evidence="9">The sequence shown here is derived from an EMBL/GenBank/DDBJ whole genome shotgun (WGS) entry which is preliminary data.</text>
</comment>
<proteinExistence type="predicted"/>
<dbReference type="PRINTS" id="PR00605">
    <property type="entry name" value="CYTCHROMECIC"/>
</dbReference>
<dbReference type="InterPro" id="IPR009056">
    <property type="entry name" value="Cyt_c-like_dom"/>
</dbReference>
<keyword evidence="10" id="KW-1185">Reference proteome</keyword>
<evidence type="ECO:0000256" key="6">
    <source>
        <dbReference type="PROSITE-ProRule" id="PRU00433"/>
    </source>
</evidence>
<dbReference type="PIRSF" id="PIRSF000025">
    <property type="entry name" value="Cytc_Bsub_c550"/>
    <property type="match status" value="1"/>
</dbReference>
<feature type="signal peptide" evidence="7">
    <location>
        <begin position="1"/>
        <end position="22"/>
    </location>
</feature>
<keyword evidence="4" id="KW-0249">Electron transport</keyword>
<dbReference type="InterPro" id="IPR008168">
    <property type="entry name" value="Cyt_C_IC"/>
</dbReference>
<accession>A0ABT1YFT7</accession>
<dbReference type="Proteomes" id="UP001300012">
    <property type="component" value="Unassembled WGS sequence"/>
</dbReference>
<feature type="chain" id="PRO_5045405978" evidence="7">
    <location>
        <begin position="23"/>
        <end position="115"/>
    </location>
</feature>
<dbReference type="InterPro" id="IPR012218">
    <property type="entry name" value="Cyt_c_BACSU-c550-type"/>
</dbReference>
<dbReference type="PANTHER" id="PTHR37823:SF4">
    <property type="entry name" value="MENAQUINOL-CYTOCHROME C REDUCTASE CYTOCHROME B_C SUBUNIT"/>
    <property type="match status" value="1"/>
</dbReference>
<dbReference type="PROSITE" id="PS51257">
    <property type="entry name" value="PROKAR_LIPOPROTEIN"/>
    <property type="match status" value="1"/>
</dbReference>
<evidence type="ECO:0000256" key="4">
    <source>
        <dbReference type="ARBA" id="ARBA00022982"/>
    </source>
</evidence>
<evidence type="ECO:0000256" key="2">
    <source>
        <dbReference type="ARBA" id="ARBA00022617"/>
    </source>
</evidence>